<dbReference type="InterPro" id="IPR052336">
    <property type="entry name" value="MlaD_Phospholipid_Transporter"/>
</dbReference>
<dbReference type="EMBL" id="MFYX01000074">
    <property type="protein sequence ID" value="OGK04279.1"/>
    <property type="molecule type" value="Genomic_DNA"/>
</dbReference>
<organism evidence="3 4">
    <name type="scientific">Candidatus Raymondbacteria bacterium RIFOXYD12_FULL_49_13</name>
    <dbReference type="NCBI Taxonomy" id="1817890"/>
    <lineage>
        <taxon>Bacteria</taxon>
        <taxon>Raymondiibacteriota</taxon>
    </lineage>
</organism>
<evidence type="ECO:0000259" key="2">
    <source>
        <dbReference type="Pfam" id="PF02470"/>
    </source>
</evidence>
<name>A0A1F7FC76_UNCRA</name>
<evidence type="ECO:0000256" key="1">
    <source>
        <dbReference type="SAM" id="Phobius"/>
    </source>
</evidence>
<proteinExistence type="predicted"/>
<dbReference type="PANTHER" id="PTHR33371:SF4">
    <property type="entry name" value="INTERMEMBRANE PHOSPHOLIPID TRANSPORT SYSTEM BINDING PROTEIN MLAD"/>
    <property type="match status" value="1"/>
</dbReference>
<evidence type="ECO:0000313" key="3">
    <source>
        <dbReference type="EMBL" id="OGK04279.1"/>
    </source>
</evidence>
<dbReference type="Pfam" id="PF02470">
    <property type="entry name" value="MlaD"/>
    <property type="match status" value="1"/>
</dbReference>
<protein>
    <recommendedName>
        <fullName evidence="2">Mce/MlaD domain-containing protein</fullName>
    </recommendedName>
</protein>
<gene>
    <name evidence="3" type="ORF">A2519_18125</name>
</gene>
<keyword evidence="1" id="KW-0812">Transmembrane</keyword>
<keyword evidence="1" id="KW-1133">Transmembrane helix</keyword>
<evidence type="ECO:0000313" key="4">
    <source>
        <dbReference type="Proteomes" id="UP000179243"/>
    </source>
</evidence>
<dbReference type="AlphaFoldDB" id="A0A1F7FC76"/>
<dbReference type="InterPro" id="IPR003399">
    <property type="entry name" value="Mce/MlaD"/>
</dbReference>
<keyword evidence="1" id="KW-0472">Membrane</keyword>
<dbReference type="Proteomes" id="UP000179243">
    <property type="component" value="Unassembled WGS sequence"/>
</dbReference>
<dbReference type="PANTHER" id="PTHR33371">
    <property type="entry name" value="INTERMEMBRANE PHOSPHOLIPID TRANSPORT SYSTEM BINDING PROTEIN MLAD-RELATED"/>
    <property type="match status" value="1"/>
</dbReference>
<reference evidence="3 4" key="1">
    <citation type="journal article" date="2016" name="Nat. Commun.">
        <title>Thousands of microbial genomes shed light on interconnected biogeochemical processes in an aquifer system.</title>
        <authorList>
            <person name="Anantharaman K."/>
            <person name="Brown C.T."/>
            <person name="Hug L.A."/>
            <person name="Sharon I."/>
            <person name="Castelle C.J."/>
            <person name="Probst A.J."/>
            <person name="Thomas B.C."/>
            <person name="Singh A."/>
            <person name="Wilkins M.J."/>
            <person name="Karaoz U."/>
            <person name="Brodie E.L."/>
            <person name="Williams K.H."/>
            <person name="Hubbard S.S."/>
            <person name="Banfield J.F."/>
        </authorList>
    </citation>
    <scope>NUCLEOTIDE SEQUENCE [LARGE SCALE GENOMIC DNA]</scope>
</reference>
<sequence>MNLSNKTVGYITIAFLFLFFLFSSVYVYYSQIYLWCFRTAYADDIGNLKIDNAIKVSGIIVGKVHAVLRENNQAKIVIKMRKDIEVKRDYALLNIDIGLMGDRCLMLVPGFSDQTIPVTEPLAMEFVPGIAEGISNASSLKYIVRDLTELFAAYAQVDSTNDTLFTTQFHTVLHAIDKATLKIEDILIAYEPSLRKNISQAASLSRQGRVLVSANRETVQHTLVKTEDISHQACELMEKLQPQMDRLATLLDETNKGKNSVGKLLADKKLYTETLDTILKVRELLKIMESDGIQLDIDLF</sequence>
<feature type="transmembrane region" description="Helical" evidence="1">
    <location>
        <begin position="7"/>
        <end position="29"/>
    </location>
</feature>
<comment type="caution">
    <text evidence="3">The sequence shown here is derived from an EMBL/GenBank/DDBJ whole genome shotgun (WGS) entry which is preliminary data.</text>
</comment>
<accession>A0A1F7FC76</accession>
<feature type="domain" description="Mce/MlaD" evidence="2">
    <location>
        <begin position="39"/>
        <end position="109"/>
    </location>
</feature>